<proteinExistence type="predicted"/>
<name>A3CGX7_ORYSJ</name>
<reference evidence="1" key="1">
    <citation type="journal article" date="2005" name="PLoS Biol.">
        <title>The genomes of Oryza sativa: a history of duplications.</title>
        <authorList>
            <person name="Yu J."/>
            <person name="Wang J."/>
            <person name="Lin W."/>
            <person name="Li S."/>
            <person name="Li H."/>
            <person name="Zhou J."/>
            <person name="Ni P."/>
            <person name="Dong W."/>
            <person name="Hu S."/>
            <person name="Zeng C."/>
            <person name="Zhang J."/>
            <person name="Zhang Y."/>
            <person name="Li R."/>
            <person name="Xu Z."/>
            <person name="Li S."/>
            <person name="Li X."/>
            <person name="Zheng H."/>
            <person name="Cong L."/>
            <person name="Lin L."/>
            <person name="Yin J."/>
            <person name="Geng J."/>
            <person name="Li G."/>
            <person name="Shi J."/>
            <person name="Liu J."/>
            <person name="Lv H."/>
            <person name="Li J."/>
            <person name="Wang J."/>
            <person name="Deng Y."/>
            <person name="Ran L."/>
            <person name="Shi X."/>
            <person name="Wang X."/>
            <person name="Wu Q."/>
            <person name="Li C."/>
            <person name="Ren X."/>
            <person name="Wang J."/>
            <person name="Wang X."/>
            <person name="Li D."/>
            <person name="Liu D."/>
            <person name="Zhang X."/>
            <person name="Ji Z."/>
            <person name="Zhao W."/>
            <person name="Sun Y."/>
            <person name="Zhang Z."/>
            <person name="Bao J."/>
            <person name="Han Y."/>
            <person name="Dong L."/>
            <person name="Ji J."/>
            <person name="Chen P."/>
            <person name="Wu S."/>
            <person name="Liu J."/>
            <person name="Xiao Y."/>
            <person name="Bu D."/>
            <person name="Tan J."/>
            <person name="Yang L."/>
            <person name="Ye C."/>
            <person name="Zhang J."/>
            <person name="Xu J."/>
            <person name="Zhou Y."/>
            <person name="Yu Y."/>
            <person name="Zhang B."/>
            <person name="Zhuang S."/>
            <person name="Wei H."/>
            <person name="Liu B."/>
            <person name="Lei M."/>
            <person name="Yu H."/>
            <person name="Li Y."/>
            <person name="Xu H."/>
            <person name="Wei S."/>
            <person name="He X."/>
            <person name="Fang L."/>
            <person name="Zhang Z."/>
            <person name="Zhang Y."/>
            <person name="Huang X."/>
            <person name="Su Z."/>
            <person name="Tong W."/>
            <person name="Li J."/>
            <person name="Tong Z."/>
            <person name="Li S."/>
            <person name="Ye J."/>
            <person name="Wang L."/>
            <person name="Fang L."/>
            <person name="Lei T."/>
            <person name="Chen C."/>
            <person name="Chen H."/>
            <person name="Xu Z."/>
            <person name="Li H."/>
            <person name="Huang H."/>
            <person name="Zhang F."/>
            <person name="Xu H."/>
            <person name="Li N."/>
            <person name="Zhao C."/>
            <person name="Li S."/>
            <person name="Dong L."/>
            <person name="Huang Y."/>
            <person name="Li L."/>
            <person name="Xi Y."/>
            <person name="Qi Q."/>
            <person name="Li W."/>
            <person name="Zhang B."/>
            <person name="Hu W."/>
            <person name="Zhang Y."/>
            <person name="Tian X."/>
            <person name="Jiao Y."/>
            <person name="Liang X."/>
            <person name="Jin J."/>
            <person name="Gao L."/>
            <person name="Zheng W."/>
            <person name="Hao B."/>
            <person name="Liu S."/>
            <person name="Wang W."/>
            <person name="Yuan L."/>
            <person name="Cao M."/>
            <person name="McDermott J."/>
            <person name="Samudrala R."/>
            <person name="Wang J."/>
            <person name="Wong G.K."/>
            <person name="Yang H."/>
        </authorList>
    </citation>
    <scope>NUCLEOTIDE SEQUENCE [LARGE SCALE GENOMIC DNA]</scope>
</reference>
<evidence type="ECO:0008006" key="2">
    <source>
        <dbReference type="Google" id="ProtNLM"/>
    </source>
</evidence>
<dbReference type="Proteomes" id="UP000007752">
    <property type="component" value="Chromosome 12"/>
</dbReference>
<sequence length="216" mass="24031">MASSSVMATASPSPFGQPVEEKLGRNNFLLWKTQVLPAVRDAQMMGYLDGTTAPPARLIDVKEGEKVVKATNLEYTKWVVADQQVLSYLLSSLTREILTQVVSIETAAELWRTLENMLCSQTRAQSFNTRVAMTTTRKGNLKITYYINRMKSFSDEMAAAGKPMDDEEIVAYILAGLDEEYDPVVSVITGRTEAVTIADAYTQLLSFEERLSRRAA</sequence>
<dbReference type="AlphaFoldDB" id="A3CGX7"/>
<dbReference type="PANTHER" id="PTHR47481">
    <property type="match status" value="1"/>
</dbReference>
<protein>
    <recommendedName>
        <fullName evidence="2">Retrotransposon protein, putative, Ty1-copia subclass</fullName>
    </recommendedName>
</protein>
<accession>A3CGX7</accession>
<organism evidence="1">
    <name type="scientific">Oryza sativa subsp. japonica</name>
    <name type="common">Rice</name>
    <dbReference type="NCBI Taxonomy" id="39947"/>
    <lineage>
        <taxon>Eukaryota</taxon>
        <taxon>Viridiplantae</taxon>
        <taxon>Streptophyta</taxon>
        <taxon>Embryophyta</taxon>
        <taxon>Tracheophyta</taxon>
        <taxon>Spermatophyta</taxon>
        <taxon>Magnoliopsida</taxon>
        <taxon>Liliopsida</taxon>
        <taxon>Poales</taxon>
        <taxon>Poaceae</taxon>
        <taxon>BOP clade</taxon>
        <taxon>Oryzoideae</taxon>
        <taxon>Oryzeae</taxon>
        <taxon>Oryzinae</taxon>
        <taxon>Oryza</taxon>
        <taxon>Oryza sativa</taxon>
    </lineage>
</organism>
<dbReference type="Pfam" id="PF14223">
    <property type="entry name" value="Retrotran_gag_2"/>
    <property type="match status" value="1"/>
</dbReference>
<dbReference type="EMBL" id="CM000149">
    <property type="protein sequence ID" value="EAZ20340.1"/>
    <property type="molecule type" value="Genomic_DNA"/>
</dbReference>
<evidence type="ECO:0000313" key="1">
    <source>
        <dbReference type="EMBL" id="EAZ20340.1"/>
    </source>
</evidence>
<gene>
    <name evidence="1" type="ORF">OsJ_35949</name>
</gene>
<dbReference type="PANTHER" id="PTHR47481:SF31">
    <property type="entry name" value="OS01G0873500 PROTEIN"/>
    <property type="match status" value="1"/>
</dbReference>
<reference evidence="1" key="2">
    <citation type="submission" date="2008-12" db="EMBL/GenBank/DDBJ databases">
        <title>Improved gene annotation of the rice (Oryza sativa) genomes.</title>
        <authorList>
            <person name="Wang J."/>
            <person name="Li R."/>
            <person name="Fan W."/>
            <person name="Huang Q."/>
            <person name="Zhang J."/>
            <person name="Zhou Y."/>
            <person name="Hu Y."/>
            <person name="Zi S."/>
            <person name="Li J."/>
            <person name="Ni P."/>
            <person name="Zheng H."/>
            <person name="Zhang Y."/>
            <person name="Zhao M."/>
            <person name="Hao Q."/>
            <person name="McDermott J."/>
            <person name="Samudrala R."/>
            <person name="Kristiansen K."/>
            <person name="Wong G.K.-S."/>
        </authorList>
    </citation>
    <scope>NUCLEOTIDE SEQUENCE</scope>
</reference>